<dbReference type="SUPFAM" id="SSF54373">
    <property type="entry name" value="FAD-linked reductases, C-terminal domain"/>
    <property type="match status" value="1"/>
</dbReference>
<dbReference type="OrthoDB" id="16820at2759"/>
<keyword evidence="3" id="KW-0274">FAD</keyword>
<evidence type="ECO:0000313" key="7">
    <source>
        <dbReference type="EMBL" id="EUC30497.1"/>
    </source>
</evidence>
<keyword evidence="2" id="KW-0285">Flavoprotein</keyword>
<evidence type="ECO:0000256" key="1">
    <source>
        <dbReference type="ARBA" id="ARBA00007992"/>
    </source>
</evidence>
<dbReference type="InterPro" id="IPR050493">
    <property type="entry name" value="FAD-dep_Monooxygenase_BioMet"/>
</dbReference>
<dbReference type="KEGG" id="bze:COCCADRAFT_28607"/>
<evidence type="ECO:0000256" key="3">
    <source>
        <dbReference type="ARBA" id="ARBA00022827"/>
    </source>
</evidence>
<protein>
    <recommendedName>
        <fullName evidence="6">FAD-binding domain-containing protein</fullName>
    </recommendedName>
</protein>
<evidence type="ECO:0000256" key="5">
    <source>
        <dbReference type="ARBA" id="ARBA00023033"/>
    </source>
</evidence>
<dbReference type="HOGENOM" id="CLU_009665_19_1_1"/>
<dbReference type="EMBL" id="KI964698">
    <property type="protein sequence ID" value="EUC30497.1"/>
    <property type="molecule type" value="Genomic_DNA"/>
</dbReference>
<dbReference type="PANTHER" id="PTHR13789:SF236">
    <property type="entry name" value="MONOOXYGENASE, PUTATIVE (AFU_ORTHOLOGUE AFUA_6G12060)-RELATED"/>
    <property type="match status" value="1"/>
</dbReference>
<gene>
    <name evidence="7" type="ORF">COCCADRAFT_28607</name>
</gene>
<sequence>MTVPQPKTAASTMQRKPPTGMSVLVVGSGLGGLTFAIEAYRQGHDVQIIEKRPKLEDFGEAMIIQAPIHKDFKAWPGFLEKVLKHTVQPSEIHLFQHNGKSLGNFPLGTPELPSLAVNRLGMHIELAQYAKDLGIETQYSTHAAEYMETDDAGVVVLSDGRKLTADVVVAADGVGSRSWKLILDKFEKPVSSGYAIYRADFPTSDAMKNPIIAEYFNGAETRMELHFGPNAHGVITKMPHRISWALTHKDTGHAKEDWWWTTSADDALPFVETWSPFVKEIIKFTPGNSCIDWQLMWRNPQPKWVSPKGRVVQIGDSAHTFLPSSASGASMAMEDGFSLAACLQMAGKQEIPLANRVHNKLRFERVACAQKMGFKNRQKFHTSDSANAEENPESIGNFTGQWLLRHDPVGYAYDNFQACADHLLWRTEFKNTNLVPGHTFKQWTVTEFLEAQEQGRVVEEDGDWS</sequence>
<name>W6XSE8_COCC2</name>
<dbReference type="GeneID" id="19146433"/>
<dbReference type="RefSeq" id="XP_007715178.1">
    <property type="nucleotide sequence ID" value="XM_007716988.1"/>
</dbReference>
<dbReference type="STRING" id="930089.W6XSE8"/>
<dbReference type="AlphaFoldDB" id="W6XSE8"/>
<dbReference type="eggNOG" id="KOG2614">
    <property type="taxonomic scope" value="Eukaryota"/>
</dbReference>
<reference evidence="7 8" key="1">
    <citation type="journal article" date="2013" name="PLoS Genet.">
        <title>Comparative genome structure, secondary metabolite, and effector coding capacity across Cochliobolus pathogens.</title>
        <authorList>
            <person name="Condon B.J."/>
            <person name="Leng Y."/>
            <person name="Wu D."/>
            <person name="Bushley K.E."/>
            <person name="Ohm R.A."/>
            <person name="Otillar R."/>
            <person name="Martin J."/>
            <person name="Schackwitz W."/>
            <person name="Grimwood J."/>
            <person name="MohdZainudin N."/>
            <person name="Xue C."/>
            <person name="Wang R."/>
            <person name="Manning V.A."/>
            <person name="Dhillon B."/>
            <person name="Tu Z.J."/>
            <person name="Steffenson B.J."/>
            <person name="Salamov A."/>
            <person name="Sun H."/>
            <person name="Lowry S."/>
            <person name="LaButti K."/>
            <person name="Han J."/>
            <person name="Copeland A."/>
            <person name="Lindquist E."/>
            <person name="Barry K."/>
            <person name="Schmutz J."/>
            <person name="Baker S.E."/>
            <person name="Ciuffetti L.M."/>
            <person name="Grigoriev I.V."/>
            <person name="Zhong S."/>
            <person name="Turgeon B.G."/>
        </authorList>
    </citation>
    <scope>NUCLEOTIDE SEQUENCE [LARGE SCALE GENOMIC DNA]</scope>
    <source>
        <strain evidence="7 8">26-R-13</strain>
    </source>
</reference>
<keyword evidence="4" id="KW-0560">Oxidoreductase</keyword>
<evidence type="ECO:0000256" key="2">
    <source>
        <dbReference type="ARBA" id="ARBA00022630"/>
    </source>
</evidence>
<evidence type="ECO:0000313" key="8">
    <source>
        <dbReference type="Proteomes" id="UP000053841"/>
    </source>
</evidence>
<evidence type="ECO:0000259" key="6">
    <source>
        <dbReference type="Pfam" id="PF01494"/>
    </source>
</evidence>
<feature type="domain" description="FAD-binding" evidence="6">
    <location>
        <begin position="22"/>
        <end position="346"/>
    </location>
</feature>
<dbReference type="InterPro" id="IPR002938">
    <property type="entry name" value="FAD-bd"/>
</dbReference>
<dbReference type="PRINTS" id="PR00420">
    <property type="entry name" value="RNGMNOXGNASE"/>
</dbReference>
<proteinExistence type="inferred from homology"/>
<dbReference type="InterPro" id="IPR036188">
    <property type="entry name" value="FAD/NAD-bd_sf"/>
</dbReference>
<dbReference type="Gene3D" id="3.50.50.60">
    <property type="entry name" value="FAD/NAD(P)-binding domain"/>
    <property type="match status" value="1"/>
</dbReference>
<evidence type="ECO:0000256" key="4">
    <source>
        <dbReference type="ARBA" id="ARBA00023002"/>
    </source>
</evidence>
<accession>W6XSE8</accession>
<organism evidence="7 8">
    <name type="scientific">Cochliobolus carbonum (strain 26-R-13)</name>
    <name type="common">Maize leaf spot fungus</name>
    <name type="synonym">Bipolaris zeicola</name>
    <dbReference type="NCBI Taxonomy" id="930089"/>
    <lineage>
        <taxon>Eukaryota</taxon>
        <taxon>Fungi</taxon>
        <taxon>Dikarya</taxon>
        <taxon>Ascomycota</taxon>
        <taxon>Pezizomycotina</taxon>
        <taxon>Dothideomycetes</taxon>
        <taxon>Pleosporomycetidae</taxon>
        <taxon>Pleosporales</taxon>
        <taxon>Pleosporineae</taxon>
        <taxon>Pleosporaceae</taxon>
        <taxon>Bipolaris</taxon>
    </lineage>
</organism>
<dbReference type="Pfam" id="PF01494">
    <property type="entry name" value="FAD_binding_3"/>
    <property type="match status" value="1"/>
</dbReference>
<keyword evidence="8" id="KW-1185">Reference proteome</keyword>
<dbReference type="GO" id="GO:0004497">
    <property type="term" value="F:monooxygenase activity"/>
    <property type="evidence" value="ECO:0007669"/>
    <property type="project" value="UniProtKB-KW"/>
</dbReference>
<dbReference type="SUPFAM" id="SSF51905">
    <property type="entry name" value="FAD/NAD(P)-binding domain"/>
    <property type="match status" value="1"/>
</dbReference>
<comment type="similarity">
    <text evidence="1">Belongs to the paxM FAD-dependent monooxygenase family.</text>
</comment>
<dbReference type="PANTHER" id="PTHR13789">
    <property type="entry name" value="MONOOXYGENASE"/>
    <property type="match status" value="1"/>
</dbReference>
<dbReference type="GO" id="GO:0071949">
    <property type="term" value="F:FAD binding"/>
    <property type="evidence" value="ECO:0007669"/>
    <property type="project" value="InterPro"/>
</dbReference>
<dbReference type="Proteomes" id="UP000053841">
    <property type="component" value="Unassembled WGS sequence"/>
</dbReference>
<keyword evidence="5" id="KW-0503">Monooxygenase</keyword>